<gene>
    <name evidence="1" type="ORF">QJS04_geneDACA002940</name>
</gene>
<evidence type="ECO:0000313" key="1">
    <source>
        <dbReference type="EMBL" id="KAK1279467.1"/>
    </source>
</evidence>
<reference evidence="1" key="1">
    <citation type="journal article" date="2023" name="Nat. Commun.">
        <title>Diploid and tetraploid genomes of Acorus and the evolution of monocots.</title>
        <authorList>
            <person name="Ma L."/>
            <person name="Liu K.W."/>
            <person name="Li Z."/>
            <person name="Hsiao Y.Y."/>
            <person name="Qi Y."/>
            <person name="Fu T."/>
            <person name="Tang G.D."/>
            <person name="Zhang D."/>
            <person name="Sun W.H."/>
            <person name="Liu D.K."/>
            <person name="Li Y."/>
            <person name="Chen G.Z."/>
            <person name="Liu X.D."/>
            <person name="Liao X.Y."/>
            <person name="Jiang Y.T."/>
            <person name="Yu X."/>
            <person name="Hao Y."/>
            <person name="Huang J."/>
            <person name="Zhao X.W."/>
            <person name="Ke S."/>
            <person name="Chen Y.Y."/>
            <person name="Wu W.L."/>
            <person name="Hsu J.L."/>
            <person name="Lin Y.F."/>
            <person name="Huang M.D."/>
            <person name="Li C.Y."/>
            <person name="Huang L."/>
            <person name="Wang Z.W."/>
            <person name="Zhao X."/>
            <person name="Zhong W.Y."/>
            <person name="Peng D.H."/>
            <person name="Ahmad S."/>
            <person name="Lan S."/>
            <person name="Zhang J.S."/>
            <person name="Tsai W.C."/>
            <person name="Van de Peer Y."/>
            <person name="Liu Z.J."/>
        </authorList>
    </citation>
    <scope>NUCLEOTIDE SEQUENCE</scope>
    <source>
        <strain evidence="1">SCP</strain>
    </source>
</reference>
<accession>A0AAV9BT03</accession>
<dbReference type="Proteomes" id="UP001179952">
    <property type="component" value="Unassembled WGS sequence"/>
</dbReference>
<proteinExistence type="predicted"/>
<sequence length="107" mass="12237">MLMKIIYSHAVSYLPYQCFSSNIILMCYGSSPYFPFIDKLPCAAILKLVLLPTSLHGLARQGFKDILYIIYLYFYLTFQVANGCKETPPICNIDDTNHIKVGWSTKK</sequence>
<dbReference type="EMBL" id="JAUJYN010000001">
    <property type="protein sequence ID" value="KAK1279467.1"/>
    <property type="molecule type" value="Genomic_DNA"/>
</dbReference>
<comment type="caution">
    <text evidence="1">The sequence shown here is derived from an EMBL/GenBank/DDBJ whole genome shotgun (WGS) entry which is preliminary data.</text>
</comment>
<name>A0AAV9BT03_ACOGR</name>
<organism evidence="1 2">
    <name type="scientific">Acorus gramineus</name>
    <name type="common">Dwarf sweet flag</name>
    <dbReference type="NCBI Taxonomy" id="55184"/>
    <lineage>
        <taxon>Eukaryota</taxon>
        <taxon>Viridiplantae</taxon>
        <taxon>Streptophyta</taxon>
        <taxon>Embryophyta</taxon>
        <taxon>Tracheophyta</taxon>
        <taxon>Spermatophyta</taxon>
        <taxon>Magnoliopsida</taxon>
        <taxon>Liliopsida</taxon>
        <taxon>Acoraceae</taxon>
        <taxon>Acorus</taxon>
    </lineage>
</organism>
<dbReference type="AlphaFoldDB" id="A0AAV9BT03"/>
<evidence type="ECO:0000313" key="2">
    <source>
        <dbReference type="Proteomes" id="UP001179952"/>
    </source>
</evidence>
<keyword evidence="2" id="KW-1185">Reference proteome</keyword>
<reference evidence="1" key="2">
    <citation type="submission" date="2023-06" db="EMBL/GenBank/DDBJ databases">
        <authorList>
            <person name="Ma L."/>
            <person name="Liu K.-W."/>
            <person name="Li Z."/>
            <person name="Hsiao Y.-Y."/>
            <person name="Qi Y."/>
            <person name="Fu T."/>
            <person name="Tang G."/>
            <person name="Zhang D."/>
            <person name="Sun W.-H."/>
            <person name="Liu D.-K."/>
            <person name="Li Y."/>
            <person name="Chen G.-Z."/>
            <person name="Liu X.-D."/>
            <person name="Liao X.-Y."/>
            <person name="Jiang Y.-T."/>
            <person name="Yu X."/>
            <person name="Hao Y."/>
            <person name="Huang J."/>
            <person name="Zhao X.-W."/>
            <person name="Ke S."/>
            <person name="Chen Y.-Y."/>
            <person name="Wu W.-L."/>
            <person name="Hsu J.-L."/>
            <person name="Lin Y.-F."/>
            <person name="Huang M.-D."/>
            <person name="Li C.-Y."/>
            <person name="Huang L."/>
            <person name="Wang Z.-W."/>
            <person name="Zhao X."/>
            <person name="Zhong W.-Y."/>
            <person name="Peng D.-H."/>
            <person name="Ahmad S."/>
            <person name="Lan S."/>
            <person name="Zhang J.-S."/>
            <person name="Tsai W.-C."/>
            <person name="Van De Peer Y."/>
            <person name="Liu Z.-J."/>
        </authorList>
    </citation>
    <scope>NUCLEOTIDE SEQUENCE</scope>
    <source>
        <strain evidence="1">SCP</strain>
        <tissue evidence="1">Leaves</tissue>
    </source>
</reference>
<protein>
    <submittedName>
        <fullName evidence="1">Uncharacterized protein</fullName>
    </submittedName>
</protein>